<reference evidence="1 2" key="1">
    <citation type="journal article" date="2017" name="Gigascience">
        <title>Draft genome of the honey bee ectoparasitic mite, Tropilaelaps mercedesae, is shaped by the parasitic life history.</title>
        <authorList>
            <person name="Dong X."/>
            <person name="Armstrong S.D."/>
            <person name="Xia D."/>
            <person name="Makepeace B.L."/>
            <person name="Darby A.C."/>
            <person name="Kadowaki T."/>
        </authorList>
    </citation>
    <scope>NUCLEOTIDE SEQUENCE [LARGE SCALE GENOMIC DNA]</scope>
    <source>
        <strain evidence="1">Wuxi-XJTLU</strain>
    </source>
</reference>
<name>A0A1V9XRN0_9ACAR</name>
<feature type="non-terminal residue" evidence="1">
    <location>
        <position position="65"/>
    </location>
</feature>
<accession>A0A1V9XRN0</accession>
<dbReference type="EMBL" id="MNPL01005301">
    <property type="protein sequence ID" value="OQR76111.1"/>
    <property type="molecule type" value="Genomic_DNA"/>
</dbReference>
<evidence type="ECO:0000313" key="1">
    <source>
        <dbReference type="EMBL" id="OQR76111.1"/>
    </source>
</evidence>
<keyword evidence="2" id="KW-1185">Reference proteome</keyword>
<comment type="caution">
    <text evidence="1">The sequence shown here is derived from an EMBL/GenBank/DDBJ whole genome shotgun (WGS) entry which is preliminary data.</text>
</comment>
<dbReference type="AlphaFoldDB" id="A0A1V9XRN0"/>
<proteinExistence type="predicted"/>
<dbReference type="InParanoid" id="A0A1V9XRN0"/>
<protein>
    <submittedName>
        <fullName evidence="1">Uncharacterized protein</fullName>
    </submittedName>
</protein>
<dbReference type="Proteomes" id="UP000192247">
    <property type="component" value="Unassembled WGS sequence"/>
</dbReference>
<evidence type="ECO:0000313" key="2">
    <source>
        <dbReference type="Proteomes" id="UP000192247"/>
    </source>
</evidence>
<sequence>MENQVLLNAQEKSGNILCSAKYHGIIVWQLHVTPMWLPKKSFINTLQQAHTLHDVSWCLFNRGNN</sequence>
<organism evidence="1 2">
    <name type="scientific">Tropilaelaps mercedesae</name>
    <dbReference type="NCBI Taxonomy" id="418985"/>
    <lineage>
        <taxon>Eukaryota</taxon>
        <taxon>Metazoa</taxon>
        <taxon>Ecdysozoa</taxon>
        <taxon>Arthropoda</taxon>
        <taxon>Chelicerata</taxon>
        <taxon>Arachnida</taxon>
        <taxon>Acari</taxon>
        <taxon>Parasitiformes</taxon>
        <taxon>Mesostigmata</taxon>
        <taxon>Gamasina</taxon>
        <taxon>Dermanyssoidea</taxon>
        <taxon>Laelapidae</taxon>
        <taxon>Tropilaelaps</taxon>
    </lineage>
</organism>
<gene>
    <name evidence="1" type="ORF">BIW11_07987</name>
</gene>